<organism evidence="1 2">
    <name type="scientific">Colletotrichum sublineola</name>
    <name type="common">Sorghum anthracnose fungus</name>
    <dbReference type="NCBI Taxonomy" id="1173701"/>
    <lineage>
        <taxon>Eukaryota</taxon>
        <taxon>Fungi</taxon>
        <taxon>Dikarya</taxon>
        <taxon>Ascomycota</taxon>
        <taxon>Pezizomycotina</taxon>
        <taxon>Sordariomycetes</taxon>
        <taxon>Hypocreomycetidae</taxon>
        <taxon>Glomerellales</taxon>
        <taxon>Glomerellaceae</taxon>
        <taxon>Colletotrichum</taxon>
        <taxon>Colletotrichum graminicola species complex</taxon>
    </lineage>
</organism>
<sequence>MRFDALAAKPGIVDPRKLGFVMRTLCAQHVFDETALEVFANDEESTILATDECLANSVRYTSFLFPTADVLPQLLKDPVLCASYTSRDSAFAKSIGKGMGQFEYLNAHPE</sequence>
<evidence type="ECO:0000313" key="1">
    <source>
        <dbReference type="EMBL" id="KDN63208.1"/>
    </source>
</evidence>
<dbReference type="AlphaFoldDB" id="A0A066X272"/>
<protein>
    <submittedName>
        <fullName evidence="1">Putative O-methyltransferase</fullName>
    </submittedName>
</protein>
<reference evidence="2" key="1">
    <citation type="journal article" date="2014" name="Genome Announc.">
        <title>Draft genome sequence of Colletotrichum sublineola, a destructive pathogen of cultivated sorghum.</title>
        <authorList>
            <person name="Baroncelli R."/>
            <person name="Sanz-Martin J.M."/>
            <person name="Rech G.E."/>
            <person name="Sukno S.A."/>
            <person name="Thon M.R."/>
        </authorList>
    </citation>
    <scope>NUCLEOTIDE SEQUENCE [LARGE SCALE GENOMIC DNA]</scope>
    <source>
        <strain evidence="2">TX430BB</strain>
    </source>
</reference>
<dbReference type="Gene3D" id="1.10.10.10">
    <property type="entry name" value="Winged helix-like DNA-binding domain superfamily/Winged helix DNA-binding domain"/>
    <property type="match status" value="1"/>
</dbReference>
<dbReference type="OrthoDB" id="2410195at2759"/>
<dbReference type="GO" id="GO:0008168">
    <property type="term" value="F:methyltransferase activity"/>
    <property type="evidence" value="ECO:0007669"/>
    <property type="project" value="UniProtKB-KW"/>
</dbReference>
<dbReference type="eggNOG" id="KOG3178">
    <property type="taxonomic scope" value="Eukaryota"/>
</dbReference>
<dbReference type="HOGENOM" id="CLU_2170926_0_0_1"/>
<dbReference type="GO" id="GO:0032259">
    <property type="term" value="P:methylation"/>
    <property type="evidence" value="ECO:0007669"/>
    <property type="project" value="UniProtKB-KW"/>
</dbReference>
<keyword evidence="1" id="KW-0489">Methyltransferase</keyword>
<proteinExistence type="predicted"/>
<gene>
    <name evidence="1" type="ORF">CSUB01_10183</name>
</gene>
<dbReference type="Proteomes" id="UP000027238">
    <property type="component" value="Unassembled WGS sequence"/>
</dbReference>
<comment type="caution">
    <text evidence="1">The sequence shown here is derived from an EMBL/GenBank/DDBJ whole genome shotgun (WGS) entry which is preliminary data.</text>
</comment>
<keyword evidence="1" id="KW-0808">Transferase</keyword>
<dbReference type="InterPro" id="IPR036388">
    <property type="entry name" value="WH-like_DNA-bd_sf"/>
</dbReference>
<name>A0A066X272_COLSU</name>
<keyword evidence="2" id="KW-1185">Reference proteome</keyword>
<evidence type="ECO:0000313" key="2">
    <source>
        <dbReference type="Proteomes" id="UP000027238"/>
    </source>
</evidence>
<accession>A0A066X272</accession>
<dbReference type="EMBL" id="JMSE01001256">
    <property type="protein sequence ID" value="KDN63208.1"/>
    <property type="molecule type" value="Genomic_DNA"/>
</dbReference>